<keyword evidence="8" id="KW-0539">Nucleus</keyword>
<evidence type="ECO:0000256" key="3">
    <source>
        <dbReference type="ARBA" id="ARBA00023015"/>
    </source>
</evidence>
<comment type="subcellular location">
    <subcellularLocation>
        <location evidence="1">Nucleus</location>
    </subcellularLocation>
</comment>
<dbReference type="GO" id="GO:0008289">
    <property type="term" value="F:lipid binding"/>
    <property type="evidence" value="ECO:0007669"/>
    <property type="project" value="InterPro"/>
</dbReference>
<evidence type="ECO:0000256" key="4">
    <source>
        <dbReference type="ARBA" id="ARBA00023054"/>
    </source>
</evidence>
<feature type="coiled-coil region" evidence="9">
    <location>
        <begin position="192"/>
        <end position="226"/>
    </location>
</feature>
<dbReference type="EMBL" id="JBEDUW010000002">
    <property type="protein sequence ID" value="KAK9944089.1"/>
    <property type="molecule type" value="Genomic_DNA"/>
</dbReference>
<dbReference type="PANTHER" id="PTHR45654">
    <property type="entry name" value="HOMEOBOX-LEUCINE ZIPPER PROTEIN MERISTEM L1"/>
    <property type="match status" value="1"/>
</dbReference>
<keyword evidence="5" id="KW-0238">DNA-binding</keyword>
<dbReference type="InterPro" id="IPR009057">
    <property type="entry name" value="Homeodomain-like_sf"/>
</dbReference>
<keyword evidence="6" id="KW-0371">Homeobox</keyword>
<dbReference type="GO" id="GO:0003677">
    <property type="term" value="F:DNA binding"/>
    <property type="evidence" value="ECO:0007669"/>
    <property type="project" value="UniProtKB-KW"/>
</dbReference>
<evidence type="ECO:0000256" key="8">
    <source>
        <dbReference type="ARBA" id="ARBA00023242"/>
    </source>
</evidence>
<feature type="domain" description="START" evidence="10">
    <location>
        <begin position="305"/>
        <end position="543"/>
    </location>
</feature>
<dbReference type="InterPro" id="IPR057993">
    <property type="entry name" value="HD-Zip_IV_C"/>
</dbReference>
<dbReference type="CDD" id="cd00086">
    <property type="entry name" value="homeodomain"/>
    <property type="match status" value="1"/>
</dbReference>
<dbReference type="Pfam" id="PF01852">
    <property type="entry name" value="START"/>
    <property type="match status" value="1"/>
</dbReference>
<accession>A0AAW1Y565</accession>
<evidence type="ECO:0000256" key="2">
    <source>
        <dbReference type="ARBA" id="ARBA00006789"/>
    </source>
</evidence>
<dbReference type="SUPFAM" id="SSF46689">
    <property type="entry name" value="Homeodomain-like"/>
    <property type="match status" value="1"/>
</dbReference>
<name>A0AAW1Y565_RUBAR</name>
<evidence type="ECO:0000313" key="11">
    <source>
        <dbReference type="EMBL" id="KAK9944089.1"/>
    </source>
</evidence>
<gene>
    <name evidence="11" type="ORF">M0R45_009673</name>
</gene>
<keyword evidence="7" id="KW-0804">Transcription</keyword>
<dbReference type="InterPro" id="IPR001356">
    <property type="entry name" value="HD"/>
</dbReference>
<evidence type="ECO:0000256" key="1">
    <source>
        <dbReference type="ARBA" id="ARBA00004123"/>
    </source>
</evidence>
<protein>
    <recommendedName>
        <fullName evidence="10">START domain-containing protein</fullName>
    </recommendedName>
</protein>
<comment type="similarity">
    <text evidence="2">Belongs to the HD-ZIP homeobox family. Class IV subfamily.</text>
</comment>
<dbReference type="PROSITE" id="PS50848">
    <property type="entry name" value="START"/>
    <property type="match status" value="1"/>
</dbReference>
<dbReference type="SUPFAM" id="SSF55961">
    <property type="entry name" value="Bet v1-like"/>
    <property type="match status" value="2"/>
</dbReference>
<evidence type="ECO:0000259" key="10">
    <source>
        <dbReference type="PROSITE" id="PS50848"/>
    </source>
</evidence>
<keyword evidence="4 9" id="KW-0175">Coiled coil</keyword>
<proteinExistence type="inferred from homology"/>
<reference evidence="11 12" key="1">
    <citation type="journal article" date="2023" name="G3 (Bethesda)">
        <title>A chromosome-length genome assembly and annotation of blackberry (Rubus argutus, cv. 'Hillquist').</title>
        <authorList>
            <person name="Bruna T."/>
            <person name="Aryal R."/>
            <person name="Dudchenko O."/>
            <person name="Sargent D.J."/>
            <person name="Mead D."/>
            <person name="Buti M."/>
            <person name="Cavallini A."/>
            <person name="Hytonen T."/>
            <person name="Andres J."/>
            <person name="Pham M."/>
            <person name="Weisz D."/>
            <person name="Mascagni F."/>
            <person name="Usai G."/>
            <person name="Natali L."/>
            <person name="Bassil N."/>
            <person name="Fernandez G.E."/>
            <person name="Lomsadze A."/>
            <person name="Armour M."/>
            <person name="Olukolu B."/>
            <person name="Poorten T."/>
            <person name="Britton C."/>
            <person name="Davik J."/>
            <person name="Ashrafi H."/>
            <person name="Aiden E.L."/>
            <person name="Borodovsky M."/>
            <person name="Worthington M."/>
        </authorList>
    </citation>
    <scope>NUCLEOTIDE SEQUENCE [LARGE SCALE GENOMIC DNA]</scope>
    <source>
        <strain evidence="11">PI 553951</strain>
    </source>
</reference>
<dbReference type="InterPro" id="IPR042160">
    <property type="entry name" value="HD-Zip_IV"/>
</dbReference>
<evidence type="ECO:0000256" key="5">
    <source>
        <dbReference type="ARBA" id="ARBA00023125"/>
    </source>
</evidence>
<dbReference type="InterPro" id="IPR023393">
    <property type="entry name" value="START-like_dom_sf"/>
</dbReference>
<dbReference type="Pfam" id="PF25797">
    <property type="entry name" value="PDF2_C"/>
    <property type="match status" value="1"/>
</dbReference>
<evidence type="ECO:0000256" key="7">
    <source>
        <dbReference type="ARBA" id="ARBA00023163"/>
    </source>
</evidence>
<organism evidence="11 12">
    <name type="scientific">Rubus argutus</name>
    <name type="common">Southern blackberry</name>
    <dbReference type="NCBI Taxonomy" id="59490"/>
    <lineage>
        <taxon>Eukaryota</taxon>
        <taxon>Viridiplantae</taxon>
        <taxon>Streptophyta</taxon>
        <taxon>Embryophyta</taxon>
        <taxon>Tracheophyta</taxon>
        <taxon>Spermatophyta</taxon>
        <taxon>Magnoliopsida</taxon>
        <taxon>eudicotyledons</taxon>
        <taxon>Gunneridae</taxon>
        <taxon>Pentapetalae</taxon>
        <taxon>rosids</taxon>
        <taxon>fabids</taxon>
        <taxon>Rosales</taxon>
        <taxon>Rosaceae</taxon>
        <taxon>Rosoideae</taxon>
        <taxon>Rosoideae incertae sedis</taxon>
        <taxon>Rubus</taxon>
    </lineage>
</organism>
<dbReference type="PANTHER" id="PTHR45654:SF77">
    <property type="entry name" value="HOMEOBOX-LEUCINE ZIPPER PROTEIN MERISTEM L1"/>
    <property type="match status" value="1"/>
</dbReference>
<dbReference type="Gene3D" id="1.10.10.60">
    <property type="entry name" value="Homeodomain-like"/>
    <property type="match status" value="1"/>
</dbReference>
<dbReference type="AlphaFoldDB" id="A0AAW1Y565"/>
<dbReference type="Proteomes" id="UP001457282">
    <property type="component" value="Unassembled WGS sequence"/>
</dbReference>
<evidence type="ECO:0000313" key="12">
    <source>
        <dbReference type="Proteomes" id="UP001457282"/>
    </source>
</evidence>
<dbReference type="SMART" id="SM00234">
    <property type="entry name" value="START"/>
    <property type="match status" value="1"/>
</dbReference>
<comment type="caution">
    <text evidence="11">The sequence shown here is derived from an EMBL/GenBank/DDBJ whole genome shotgun (WGS) entry which is preliminary data.</text>
</comment>
<keyword evidence="3" id="KW-0805">Transcription regulation</keyword>
<dbReference type="Gene3D" id="3.30.530.20">
    <property type="match status" value="1"/>
</dbReference>
<dbReference type="InterPro" id="IPR002913">
    <property type="entry name" value="START_lipid-bd_dom"/>
</dbReference>
<dbReference type="CDD" id="cd08875">
    <property type="entry name" value="START_ArGLABRA2_like"/>
    <property type="match status" value="1"/>
</dbReference>
<evidence type="ECO:0000256" key="6">
    <source>
        <dbReference type="ARBA" id="ARBA00023155"/>
    </source>
</evidence>
<sequence>MGRQPHICSSLKWVQLIITEGRELMDCKASKPCLLVIDGPSESQIFEGLDELIPSSVLYSLVASTPIIPEPQQEPQPQVPFQVAELPALPEALPEGGFLDMIQYVESLAQPEAELQAPIQAVEQPVFPEAGPSQRRAPRSKRYSHVQIKALETFTAVHPTPTYEQKFLLSQQIGLTMKKINKWILKHKAPVIQSDEQLIAELISRNEELLKEIEELKMQNRILINALQAGNCPQCGGPVPPPGVQQQPRVDVNPPQLEFLEVSSDDSIDQELLWGDIRDFMPTSTEHSLMLVPSEDLLEPAHDLVGVPAEEVSSIVRRARDEFIFMATAGYPLWVSSDSNAFHPETLNYGEYLRMSQRGIPAPFFQSEASRDTATIRASQITIVQTLMEVDQWLHIFCSMVTNAQILEVLSPGEEESYKERKQVMSAELVLTTPYVPAREAQFVRYSHQQLDGSWIVVDVSVDELKQFHRPSTRSVCRKRPSGCLIRDMQNGSSLVTWVENVDVREKEDEMHAILKPFVESSFAFGASRWISTLQRQAERFIYSTGINISPGDAPISPEGRRSLTMTANKMVVSFCNDICNSTYHHWTSSNKTRLKTMEVKTNKRRGDPGKPPGLHRTAGCTVELISSHNRVFDYLRDIQNRPQWERMSSGSLVQALANITIGPDPRNCISVLAMSNHKEILLLQECCTDATGSYVIFAPITPDVFQSMLYGVDQDILLMPFGFSILPNVSGSTLDGTLLTMVFQITVKNVSSKQAVEVVTQIVKEALQKIIEAVN</sequence>
<keyword evidence="12" id="KW-1185">Reference proteome</keyword>
<dbReference type="GO" id="GO:0005634">
    <property type="term" value="C:nucleus"/>
    <property type="evidence" value="ECO:0007669"/>
    <property type="project" value="UniProtKB-SubCell"/>
</dbReference>
<evidence type="ECO:0000256" key="9">
    <source>
        <dbReference type="SAM" id="Coils"/>
    </source>
</evidence>